<dbReference type="GO" id="GO:0016020">
    <property type="term" value="C:membrane"/>
    <property type="evidence" value="ECO:0007669"/>
    <property type="project" value="UniProtKB-UniRule"/>
</dbReference>
<evidence type="ECO:0000256" key="2">
    <source>
        <dbReference type="SAM" id="MobiDB-lite"/>
    </source>
</evidence>
<evidence type="ECO:0000313" key="5">
    <source>
        <dbReference type="Proteomes" id="UP000008212"/>
    </source>
</evidence>
<dbReference type="SUPFAM" id="SSF103088">
    <property type="entry name" value="OmpA-like"/>
    <property type="match status" value="1"/>
</dbReference>
<dbReference type="AlphaFoldDB" id="Q73L73"/>
<dbReference type="PANTHER" id="PTHR30329">
    <property type="entry name" value="STATOR ELEMENT OF FLAGELLAR MOTOR COMPLEX"/>
    <property type="match status" value="1"/>
</dbReference>
<feature type="compositionally biased region" description="Polar residues" evidence="2">
    <location>
        <begin position="304"/>
        <end position="317"/>
    </location>
</feature>
<dbReference type="HOGENOM" id="CLU_045523_1_0_12"/>
<keyword evidence="5" id="KW-1185">Reference proteome</keyword>
<accession>Q73L73</accession>
<evidence type="ECO:0000256" key="1">
    <source>
        <dbReference type="PROSITE-ProRule" id="PRU00473"/>
    </source>
</evidence>
<dbReference type="KEGG" id="tde:TDE_1992"/>
<dbReference type="InterPro" id="IPR036737">
    <property type="entry name" value="OmpA-like_sf"/>
</dbReference>
<dbReference type="Proteomes" id="UP000008212">
    <property type="component" value="Chromosome"/>
</dbReference>
<dbReference type="PaxDb" id="243275-TDE_1992"/>
<feature type="region of interest" description="Disordered" evidence="2">
    <location>
        <begin position="424"/>
        <end position="446"/>
    </location>
</feature>
<dbReference type="eggNOG" id="COG2885">
    <property type="taxonomic scope" value="Bacteria"/>
</dbReference>
<evidence type="ECO:0000259" key="3">
    <source>
        <dbReference type="PROSITE" id="PS51123"/>
    </source>
</evidence>
<keyword evidence="1" id="KW-0472">Membrane</keyword>
<protein>
    <submittedName>
        <fullName evidence="4">OmpA family protein</fullName>
    </submittedName>
</protein>
<reference evidence="4 5" key="1">
    <citation type="journal article" date="2004" name="Proc. Natl. Acad. Sci. U.S.A.">
        <title>Comparison of the genome of the oral pathogen Treponema denticola with other spirochete genomes.</title>
        <authorList>
            <person name="Seshadri R."/>
            <person name="Myers G.S."/>
            <person name="Tettelin H."/>
            <person name="Eisen J.A."/>
            <person name="Heidelberg J.F."/>
            <person name="Dodson R.J."/>
            <person name="Davidsen T.M."/>
            <person name="DeBoy R.T."/>
            <person name="Fouts D.E."/>
            <person name="Haft D.H."/>
            <person name="Selengut J."/>
            <person name="Ren Q."/>
            <person name="Brinkac L.M."/>
            <person name="Madupu R."/>
            <person name="Kolonay J."/>
            <person name="Durkin S.A."/>
            <person name="Daugherty S.C."/>
            <person name="Shetty J."/>
            <person name="Shvartsbeyn A."/>
            <person name="Gebregeorgis E."/>
            <person name="Geer K."/>
            <person name="Tsegaye G."/>
            <person name="Malek J."/>
            <person name="Ayodeji B."/>
            <person name="Shatsman S."/>
            <person name="McLeod M.P."/>
            <person name="Smajs D."/>
            <person name="Howell J.K."/>
            <person name="Pal S."/>
            <person name="Amin A."/>
            <person name="Vashisth P."/>
            <person name="McNeill T.Z."/>
            <person name="Xiang Q."/>
            <person name="Sodergren E."/>
            <person name="Baca E."/>
            <person name="Weinstock G.M."/>
            <person name="Norris S.J."/>
            <person name="Fraser C.M."/>
            <person name="Paulsen I.T."/>
        </authorList>
    </citation>
    <scope>NUCLEOTIDE SEQUENCE [LARGE SCALE GENOMIC DNA]</scope>
    <source>
        <strain evidence="5">ATCC 35405 / DSM 14222 / CIP 103919 / JCM 8153 / KCTC 15104</strain>
    </source>
</reference>
<name>Q73L73_TREDE</name>
<proteinExistence type="predicted"/>
<dbReference type="EMBL" id="AE017226">
    <property type="protein sequence ID" value="AAS12506.1"/>
    <property type="molecule type" value="Genomic_DNA"/>
</dbReference>
<organism evidence="4 5">
    <name type="scientific">Treponema denticola (strain ATCC 35405 / DSM 14222 / CIP 103919 / JCM 8153 / KCTC 15104)</name>
    <dbReference type="NCBI Taxonomy" id="243275"/>
    <lineage>
        <taxon>Bacteria</taxon>
        <taxon>Pseudomonadati</taxon>
        <taxon>Spirochaetota</taxon>
        <taxon>Spirochaetia</taxon>
        <taxon>Spirochaetales</taxon>
        <taxon>Treponemataceae</taxon>
        <taxon>Treponema</taxon>
    </lineage>
</organism>
<dbReference type="STRING" id="243275.TDE_1992"/>
<feature type="compositionally biased region" description="Basic and acidic residues" evidence="2">
    <location>
        <begin position="437"/>
        <end position="446"/>
    </location>
</feature>
<dbReference type="CDD" id="cd07185">
    <property type="entry name" value="OmpA_C-like"/>
    <property type="match status" value="1"/>
</dbReference>
<sequence>MNNEISCGIIISMINIQTAKNYYKPKNRTFVKKLFLICFLFSFCLNLLLGQENLSQGKILITERADYSVYIDGKYVGLTSRETRLYMSETRLGNEEAYLYEGEAFVLQKTRKDGLKAALLIDSILPISFKFIPEQDEEDIENPYQPQIFDEDSGYPLLRNFPILPETEFTPDDMGKTWKGKCTVVVRPKPEKTAVRIPVNAGFKYKGKTILNGQSVHHVEAAFGLRYKHSDTLGDEKLMSSEGGRKTDIYLDDINRPVLIREKIDEEFFYADGKKIKHRGFLLHFYSYTGNALVQGGLAQGTRSQEAASKKTSSQEIPLQKERPEIKPNKDFEVTKTKRGTMLRLKNLQFEPDRAVLLKGEEAKLDEIAKILKKSESEFFFVEGHTADVGKPEEEKILSQERAKTVIEKLVKRGIPAEKFIYQGAGGTKPISPNGTEEGRSQNRRVEITIIG</sequence>
<dbReference type="PANTHER" id="PTHR30329:SF21">
    <property type="entry name" value="LIPOPROTEIN YIAD-RELATED"/>
    <property type="match status" value="1"/>
</dbReference>
<feature type="region of interest" description="Disordered" evidence="2">
    <location>
        <begin position="304"/>
        <end position="324"/>
    </location>
</feature>
<evidence type="ECO:0000313" key="4">
    <source>
        <dbReference type="EMBL" id="AAS12506.1"/>
    </source>
</evidence>
<dbReference type="Gene3D" id="3.30.1330.60">
    <property type="entry name" value="OmpA-like domain"/>
    <property type="match status" value="1"/>
</dbReference>
<gene>
    <name evidence="4" type="ordered locus">TDE_1992</name>
</gene>
<dbReference type="OrthoDB" id="9805566at2"/>
<dbReference type="PATRIC" id="fig|243275.7.peg.1881"/>
<dbReference type="Pfam" id="PF00691">
    <property type="entry name" value="OmpA"/>
    <property type="match status" value="1"/>
</dbReference>
<dbReference type="PROSITE" id="PS51123">
    <property type="entry name" value="OMPA_2"/>
    <property type="match status" value="1"/>
</dbReference>
<dbReference type="InterPro" id="IPR050330">
    <property type="entry name" value="Bact_OuterMem_StrucFunc"/>
</dbReference>
<feature type="domain" description="OmpA-like" evidence="3">
    <location>
        <begin position="337"/>
        <end position="452"/>
    </location>
</feature>
<dbReference type="InterPro" id="IPR006665">
    <property type="entry name" value="OmpA-like"/>
</dbReference>